<name>A0A2A4FDC9_9BURK</name>
<protein>
    <submittedName>
        <fullName evidence="1">Uncharacterized protein</fullName>
    </submittedName>
</protein>
<dbReference type="EMBL" id="MTZU01000067">
    <property type="protein sequence ID" value="PCE30349.1"/>
    <property type="molecule type" value="Genomic_DNA"/>
</dbReference>
<evidence type="ECO:0000313" key="2">
    <source>
        <dbReference type="Proteomes" id="UP000217994"/>
    </source>
</evidence>
<dbReference type="AlphaFoldDB" id="A0A2A4FDC9"/>
<organism evidence="1 2">
    <name type="scientific">Burkholderia ubonensis subsp. mesacidophila</name>
    <dbReference type="NCBI Taxonomy" id="265293"/>
    <lineage>
        <taxon>Bacteria</taxon>
        <taxon>Pseudomonadati</taxon>
        <taxon>Pseudomonadota</taxon>
        <taxon>Betaproteobacteria</taxon>
        <taxon>Burkholderiales</taxon>
        <taxon>Burkholderiaceae</taxon>
        <taxon>Burkholderia</taxon>
        <taxon>Burkholderia cepacia complex</taxon>
    </lineage>
</organism>
<gene>
    <name evidence="1" type="ORF">BZL54_21905</name>
</gene>
<dbReference type="GeneID" id="69006999"/>
<dbReference type="Proteomes" id="UP000217994">
    <property type="component" value="Unassembled WGS sequence"/>
</dbReference>
<accession>A0A2A4FDC9</accession>
<evidence type="ECO:0000313" key="1">
    <source>
        <dbReference type="EMBL" id="PCE30349.1"/>
    </source>
</evidence>
<dbReference type="RefSeq" id="WP_084910998.1">
    <property type="nucleotide sequence ID" value="NZ_CP020740.1"/>
</dbReference>
<sequence>MKIIDATPPADFPVQVIVLDKGLGKQHPSKGFYLRVAVENGVETVDLDGAITPLDARKIAKEKGFEPTHWMEVTDIRPTMF</sequence>
<comment type="caution">
    <text evidence="1">The sequence shown here is derived from an EMBL/GenBank/DDBJ whole genome shotgun (WGS) entry which is preliminary data.</text>
</comment>
<reference evidence="1 2" key="1">
    <citation type="submission" date="2017-01" db="EMBL/GenBank/DDBJ databases">
        <title>Whole-Genome Shotgun Sequencing of Two beta-Proteobacterial Species in Search of the Bulgecin Biosynthetic Cluster.</title>
        <authorList>
            <person name="Horsman M.E."/>
            <person name="Marous D.R."/>
            <person name="Li R."/>
            <person name="Oliver R.A."/>
            <person name="Byun B."/>
            <person name="Emrich S.J."/>
            <person name="Boggess B."/>
            <person name="Townsend C.A."/>
            <person name="Mobashery S."/>
        </authorList>
    </citation>
    <scope>NUCLEOTIDE SEQUENCE [LARGE SCALE GENOMIC DNA]</scope>
    <source>
        <strain evidence="1 2">ATCC 31433</strain>
    </source>
</reference>
<proteinExistence type="predicted"/>